<protein>
    <submittedName>
        <fullName evidence="2">Uncharacterized protein</fullName>
    </submittedName>
</protein>
<comment type="caution">
    <text evidence="2">The sequence shown here is derived from an EMBL/GenBank/DDBJ whole genome shotgun (WGS) entry which is preliminary data.</text>
</comment>
<keyword evidence="1" id="KW-1133">Transmembrane helix</keyword>
<sequence length="139" mass="13877">MASIRALAWAGATAAVGGGAGLALPSAHYLPSRLPLGGLEPDLDLGLRLVCAAALALAFALAVLTLRQRRAEPLAFASLAGIAVAGILVHYLVITLPGANRLIPAADVRPAAGAWVLLASGLVLAATGFAAAANVQRSR</sequence>
<dbReference type="Proteomes" id="UP001597483">
    <property type="component" value="Unassembled WGS sequence"/>
</dbReference>
<feature type="transmembrane region" description="Helical" evidence="1">
    <location>
        <begin position="114"/>
        <end position="135"/>
    </location>
</feature>
<feature type="transmembrane region" description="Helical" evidence="1">
    <location>
        <begin position="73"/>
        <end position="94"/>
    </location>
</feature>
<evidence type="ECO:0000313" key="3">
    <source>
        <dbReference type="Proteomes" id="UP001597483"/>
    </source>
</evidence>
<gene>
    <name evidence="2" type="ORF">ACFSVL_40735</name>
</gene>
<keyword evidence="1" id="KW-0472">Membrane</keyword>
<dbReference type="EMBL" id="JBHUKS010000034">
    <property type="protein sequence ID" value="MFD2473785.1"/>
    <property type="molecule type" value="Genomic_DNA"/>
</dbReference>
<feature type="transmembrane region" description="Helical" evidence="1">
    <location>
        <begin position="47"/>
        <end position="66"/>
    </location>
</feature>
<organism evidence="2 3">
    <name type="scientific">Amycolatopsis silviterrae</name>
    <dbReference type="NCBI Taxonomy" id="1656914"/>
    <lineage>
        <taxon>Bacteria</taxon>
        <taxon>Bacillati</taxon>
        <taxon>Actinomycetota</taxon>
        <taxon>Actinomycetes</taxon>
        <taxon>Pseudonocardiales</taxon>
        <taxon>Pseudonocardiaceae</taxon>
        <taxon>Amycolatopsis</taxon>
    </lineage>
</organism>
<keyword evidence="1" id="KW-0812">Transmembrane</keyword>
<keyword evidence="3" id="KW-1185">Reference proteome</keyword>
<dbReference type="RefSeq" id="WP_378312541.1">
    <property type="nucleotide sequence ID" value="NZ_JBHUKS010000034.1"/>
</dbReference>
<accession>A0ABW5HL27</accession>
<proteinExistence type="predicted"/>
<evidence type="ECO:0000256" key="1">
    <source>
        <dbReference type="SAM" id="Phobius"/>
    </source>
</evidence>
<evidence type="ECO:0000313" key="2">
    <source>
        <dbReference type="EMBL" id="MFD2473785.1"/>
    </source>
</evidence>
<name>A0ABW5HL27_9PSEU</name>
<reference evidence="3" key="1">
    <citation type="journal article" date="2019" name="Int. J. Syst. Evol. Microbiol.">
        <title>The Global Catalogue of Microorganisms (GCM) 10K type strain sequencing project: providing services to taxonomists for standard genome sequencing and annotation.</title>
        <authorList>
            <consortium name="The Broad Institute Genomics Platform"/>
            <consortium name="The Broad Institute Genome Sequencing Center for Infectious Disease"/>
            <person name="Wu L."/>
            <person name="Ma J."/>
        </authorList>
    </citation>
    <scope>NUCLEOTIDE SEQUENCE [LARGE SCALE GENOMIC DNA]</scope>
    <source>
        <strain evidence="3">CGMCC 4.7641</strain>
    </source>
</reference>